<gene>
    <name evidence="11" type="ORF">EV378_4391</name>
</gene>
<evidence type="ECO:0000256" key="1">
    <source>
        <dbReference type="ARBA" id="ARBA00005957"/>
    </source>
</evidence>
<feature type="domain" description="Peptidase M28" evidence="10">
    <location>
        <begin position="257"/>
        <end position="472"/>
    </location>
</feature>
<dbReference type="PROSITE" id="PS51257">
    <property type="entry name" value="PROKAR_LIPOPROTEIN"/>
    <property type="match status" value="1"/>
</dbReference>
<keyword evidence="5 8" id="KW-0732">Signal</keyword>
<evidence type="ECO:0000256" key="7">
    <source>
        <dbReference type="ARBA" id="ARBA00022833"/>
    </source>
</evidence>
<keyword evidence="12" id="KW-1185">Reference proteome</keyword>
<reference evidence="11 12" key="1">
    <citation type="submission" date="2019-03" db="EMBL/GenBank/DDBJ databases">
        <title>Sequencing the genomes of 1000 actinobacteria strains.</title>
        <authorList>
            <person name="Klenk H.-P."/>
        </authorList>
    </citation>
    <scope>NUCLEOTIDE SEQUENCE [LARGE SCALE GENOMIC DNA]</scope>
    <source>
        <strain evidence="11 12">DSM 44969</strain>
    </source>
</reference>
<dbReference type="Gene3D" id="3.50.30.30">
    <property type="match status" value="1"/>
</dbReference>
<protein>
    <submittedName>
        <fullName evidence="11">Zn-dependent M28 family amino/carboxypeptidase</fullName>
    </submittedName>
</protein>
<dbReference type="PANTHER" id="PTHR12147:SF26">
    <property type="entry name" value="PEPTIDASE M28 DOMAIN-CONTAINING PROTEIN"/>
    <property type="match status" value="1"/>
</dbReference>
<dbReference type="EMBL" id="SMFZ01000002">
    <property type="protein sequence ID" value="TCK20432.1"/>
    <property type="molecule type" value="Genomic_DNA"/>
</dbReference>
<evidence type="ECO:0000256" key="2">
    <source>
        <dbReference type="ARBA" id="ARBA00022438"/>
    </source>
</evidence>
<keyword evidence="3" id="KW-0645">Protease</keyword>
<dbReference type="SUPFAM" id="SSF52025">
    <property type="entry name" value="PA domain"/>
    <property type="match status" value="1"/>
</dbReference>
<dbReference type="InterPro" id="IPR041756">
    <property type="entry name" value="M28_SGAP-like"/>
</dbReference>
<dbReference type="InterPro" id="IPR045175">
    <property type="entry name" value="M28_fam"/>
</dbReference>
<sequence length="488" mass="49667">MRTTARHVRTTATTAFLAAGLVLLAACSDAAPPPGPAAPAAVAADPGLPSRLAGQVSGRSATTHLQSLERIADANGGNRASGTPGYDASVDYVVGVLRQAGYDVQTPTFEARTFSTQSERLTLGNEPVRATALGFSPATPPAGITAPIVVIPPAPQDPTPGCDASDYAQFPRGAVALVQRGVCPFGQKSQLAGAAGAAAVIVANTDDTPIQATLGETPGVVPSASVTRTDGGRLAARAGTPVTLTLATTIRQITSRNVVAQTRTGDPAKVVTAGAHLDSVPEGPGINDDGSGTAALLEIATRMGASPPVGQAVRFAWWGAEEAGLVGSTKYVEGLSEADRRAIAVYLNFDMVGSPNPGYLAYDGDNSDNVGEGPGPPGSGVLEQVLVDGLAAVGVRAQGTDFDGRSDYGPFIEAGIPSGGLFTGAEENKTAEQAQLWGGEAGRAYDPCYHQRCDRVSNVDQVAFDRNVKAMATGIGRFGVSLDGIPPR</sequence>
<dbReference type="Pfam" id="PF04389">
    <property type="entry name" value="Peptidase_M28"/>
    <property type="match status" value="1"/>
</dbReference>
<keyword evidence="6" id="KW-0378">Hydrolase</keyword>
<dbReference type="InterPro" id="IPR007484">
    <property type="entry name" value="Peptidase_M28"/>
</dbReference>
<dbReference type="Proteomes" id="UP000295560">
    <property type="component" value="Unassembled WGS sequence"/>
</dbReference>
<evidence type="ECO:0000256" key="4">
    <source>
        <dbReference type="ARBA" id="ARBA00022723"/>
    </source>
</evidence>
<evidence type="ECO:0000256" key="6">
    <source>
        <dbReference type="ARBA" id="ARBA00022801"/>
    </source>
</evidence>
<dbReference type="GO" id="GO:0046872">
    <property type="term" value="F:metal ion binding"/>
    <property type="evidence" value="ECO:0007669"/>
    <property type="project" value="UniProtKB-KW"/>
</dbReference>
<dbReference type="InterPro" id="IPR003137">
    <property type="entry name" value="PA_domain"/>
</dbReference>
<dbReference type="GO" id="GO:0004180">
    <property type="term" value="F:carboxypeptidase activity"/>
    <property type="evidence" value="ECO:0007669"/>
    <property type="project" value="UniProtKB-KW"/>
</dbReference>
<evidence type="ECO:0000313" key="12">
    <source>
        <dbReference type="Proteomes" id="UP000295560"/>
    </source>
</evidence>
<comment type="similarity">
    <text evidence="1">Belongs to the peptidase M28 family. M28A subfamily.</text>
</comment>
<dbReference type="Gene3D" id="3.40.630.10">
    <property type="entry name" value="Zn peptidases"/>
    <property type="match status" value="1"/>
</dbReference>
<keyword evidence="2" id="KW-0031">Aminopeptidase</keyword>
<dbReference type="GO" id="GO:0004177">
    <property type="term" value="F:aminopeptidase activity"/>
    <property type="evidence" value="ECO:0007669"/>
    <property type="project" value="UniProtKB-KW"/>
</dbReference>
<dbReference type="GO" id="GO:0008235">
    <property type="term" value="F:metalloexopeptidase activity"/>
    <property type="evidence" value="ECO:0007669"/>
    <property type="project" value="InterPro"/>
</dbReference>
<dbReference type="SUPFAM" id="SSF53187">
    <property type="entry name" value="Zn-dependent exopeptidases"/>
    <property type="match status" value="1"/>
</dbReference>
<dbReference type="RefSeq" id="WP_132429178.1">
    <property type="nucleotide sequence ID" value="NZ_SMFZ01000002.1"/>
</dbReference>
<comment type="caution">
    <text evidence="11">The sequence shown here is derived from an EMBL/GenBank/DDBJ whole genome shotgun (WGS) entry which is preliminary data.</text>
</comment>
<keyword evidence="11" id="KW-0121">Carboxypeptidase</keyword>
<dbReference type="GO" id="GO:0006508">
    <property type="term" value="P:proteolysis"/>
    <property type="evidence" value="ECO:0007669"/>
    <property type="project" value="UniProtKB-KW"/>
</dbReference>
<name>A0A4R1HSR0_PSEEN</name>
<dbReference type="AlphaFoldDB" id="A0A4R1HSR0"/>
<accession>A0A4R1HSR0</accession>
<evidence type="ECO:0000256" key="5">
    <source>
        <dbReference type="ARBA" id="ARBA00022729"/>
    </source>
</evidence>
<dbReference type="InterPro" id="IPR046450">
    <property type="entry name" value="PA_dom_sf"/>
</dbReference>
<dbReference type="CDD" id="cd03876">
    <property type="entry name" value="M28_SGAP_like"/>
    <property type="match status" value="1"/>
</dbReference>
<evidence type="ECO:0000256" key="3">
    <source>
        <dbReference type="ARBA" id="ARBA00022670"/>
    </source>
</evidence>
<feature type="signal peptide" evidence="8">
    <location>
        <begin position="1"/>
        <end position="30"/>
    </location>
</feature>
<feature type="chain" id="PRO_5020630553" evidence="8">
    <location>
        <begin position="31"/>
        <end position="488"/>
    </location>
</feature>
<evidence type="ECO:0000259" key="9">
    <source>
        <dbReference type="Pfam" id="PF02225"/>
    </source>
</evidence>
<evidence type="ECO:0000313" key="11">
    <source>
        <dbReference type="EMBL" id="TCK20432.1"/>
    </source>
</evidence>
<dbReference type="Pfam" id="PF02225">
    <property type="entry name" value="PA"/>
    <property type="match status" value="1"/>
</dbReference>
<keyword evidence="4" id="KW-0479">Metal-binding</keyword>
<organism evidence="11 12">
    <name type="scientific">Pseudonocardia endophytica</name>
    <dbReference type="NCBI Taxonomy" id="401976"/>
    <lineage>
        <taxon>Bacteria</taxon>
        <taxon>Bacillati</taxon>
        <taxon>Actinomycetota</taxon>
        <taxon>Actinomycetes</taxon>
        <taxon>Pseudonocardiales</taxon>
        <taxon>Pseudonocardiaceae</taxon>
        <taxon>Pseudonocardia</taxon>
    </lineage>
</organism>
<evidence type="ECO:0000259" key="10">
    <source>
        <dbReference type="Pfam" id="PF04389"/>
    </source>
</evidence>
<evidence type="ECO:0000256" key="8">
    <source>
        <dbReference type="SAM" id="SignalP"/>
    </source>
</evidence>
<feature type="domain" description="PA" evidence="9">
    <location>
        <begin position="145"/>
        <end position="233"/>
    </location>
</feature>
<dbReference type="OrthoDB" id="345880at2"/>
<keyword evidence="7" id="KW-0862">Zinc</keyword>
<proteinExistence type="inferred from homology"/>
<dbReference type="PANTHER" id="PTHR12147">
    <property type="entry name" value="METALLOPEPTIDASE M28 FAMILY MEMBER"/>
    <property type="match status" value="1"/>
</dbReference>